<gene>
    <name evidence="10" type="ORF">BCO_0013502</name>
</gene>
<dbReference type="HOGENOM" id="CLU_054711_0_0_12"/>
<feature type="compositionally biased region" description="Polar residues" evidence="9">
    <location>
        <begin position="195"/>
        <end position="204"/>
    </location>
</feature>
<geneLocation type="plasmid" evidence="10">
    <name>unnamed</name>
</geneLocation>
<sequence>MKINIKNIRIKRICATLFISLFLSCNNSGEELEKLKNQNNFLSSLANLGNDFLDIFTSFGNSLGGVLGFNTETKKSDVANYFKKVHDTVEETRKKLVKIVEDVEKEKNPNADAVKKEVEKLVIEKLSKIIEGASEALKSADASEPIGNISTASGAQNNKVVVGDIDSLVKGIKSIVDVVLQGKGNPKAGDDNKSETGTTRSNNGGAIKLFAKDNSGDSEANTKKLATDAAKAVGAVTGADILQAMITNSSKAITLAKNNEDNASVNVASPKDAEVAGGIALRAMAKSGKFANANDSDAGVIATTIKGAAISAVTKALDTLTIAIRKTIDDGLKTVKDTMNININDKSVTTETKNQ</sequence>
<evidence type="ECO:0000256" key="7">
    <source>
        <dbReference type="ARBA" id="ARBA00023288"/>
    </source>
</evidence>
<dbReference type="SUPFAM" id="SSF74748">
    <property type="entry name" value="Variable surface antigen VlsE"/>
    <property type="match status" value="1"/>
</dbReference>
<dbReference type="GO" id="GO:0009279">
    <property type="term" value="C:cell outer membrane"/>
    <property type="evidence" value="ECO:0007669"/>
    <property type="project" value="UniProtKB-SubCell"/>
</dbReference>
<evidence type="ECO:0000256" key="2">
    <source>
        <dbReference type="ARBA" id="ARBA00004459"/>
    </source>
</evidence>
<dbReference type="AlphaFoldDB" id="W5SWV6"/>
<dbReference type="Pfam" id="PF00921">
    <property type="entry name" value="Lipoprotein_2"/>
    <property type="match status" value="1"/>
</dbReference>
<keyword evidence="6 8" id="KW-0998">Cell outer membrane</keyword>
<evidence type="ECO:0000313" key="10">
    <source>
        <dbReference type="EMBL" id="AHH11375.1"/>
    </source>
</evidence>
<keyword evidence="10" id="KW-0614">Plasmid</keyword>
<dbReference type="RefSeq" id="WP_025408662.1">
    <property type="nucleotide sequence ID" value="NZ_CP005751.1"/>
</dbReference>
<comment type="function">
    <text evidence="1 8">The Vlp and Vsp proteins are antigenically distinct proteins, only one vlp or vsp gene is transcriptionally active at any one time. Switching between these genes is a mechanism of host immune response evasion.</text>
</comment>
<dbReference type="EMBL" id="CP005751">
    <property type="protein sequence ID" value="AHH11375.1"/>
    <property type="molecule type" value="Genomic_DNA"/>
</dbReference>
<name>W5SWV6_9SPIR</name>
<evidence type="ECO:0000256" key="9">
    <source>
        <dbReference type="SAM" id="MobiDB-lite"/>
    </source>
</evidence>
<evidence type="ECO:0000256" key="4">
    <source>
        <dbReference type="ARBA" id="ARBA00023136"/>
    </source>
</evidence>
<comment type="subcellular location">
    <subcellularLocation>
        <location evidence="2 8">Cell outer membrane</location>
        <topology evidence="2 8">Lipid-anchor</topology>
    </subcellularLocation>
</comment>
<keyword evidence="7 8" id="KW-0449">Lipoprotein</keyword>
<reference evidence="10" key="1">
    <citation type="submission" date="2013-04" db="EMBL/GenBank/DDBJ databases">
        <title>Comparative Genomics of Relapsing Fever Spirochetes.</title>
        <authorList>
            <person name="Schwan T.G."/>
            <person name="Raffel S.J."/>
            <person name="Porcella S.F."/>
            <person name="Martens C.A."/>
            <person name="Bruno D.P."/>
            <person name="Ricklefs S.M."/>
            <person name="Barbian K.B."/>
        </authorList>
    </citation>
    <scope>NUCLEOTIDE SEQUENCE</scope>
    <source>
        <strain evidence="10">Co53</strain>
        <plasmid evidence="10">unnamed</plasmid>
    </source>
</reference>
<accession>W5SWV6</accession>
<evidence type="ECO:0000256" key="3">
    <source>
        <dbReference type="ARBA" id="ARBA00022729"/>
    </source>
</evidence>
<evidence type="ECO:0000256" key="1">
    <source>
        <dbReference type="ARBA" id="ARBA00003932"/>
    </source>
</evidence>
<evidence type="ECO:0000256" key="5">
    <source>
        <dbReference type="ARBA" id="ARBA00023139"/>
    </source>
</evidence>
<evidence type="ECO:0000256" key="8">
    <source>
        <dbReference type="RuleBase" id="RU363105"/>
    </source>
</evidence>
<keyword evidence="4 8" id="KW-0472">Membrane</keyword>
<protein>
    <recommendedName>
        <fullName evidence="8">Variable large protein</fullName>
    </recommendedName>
</protein>
<proteinExistence type="predicted"/>
<dbReference type="InterPro" id="IPR000680">
    <property type="entry name" value="Borrelia_lipo"/>
</dbReference>
<keyword evidence="5 8" id="KW-0564">Palmitate</keyword>
<dbReference type="PROSITE" id="PS51257">
    <property type="entry name" value="PROKAR_LIPOPROTEIN"/>
    <property type="match status" value="1"/>
</dbReference>
<keyword evidence="3" id="KW-0732">Signal</keyword>
<feature type="region of interest" description="Disordered" evidence="9">
    <location>
        <begin position="183"/>
        <end position="207"/>
    </location>
</feature>
<dbReference type="OrthoDB" id="352883at2"/>
<organism evidence="10">
    <name type="scientific">Borrelia coriaceae ATCC 43381</name>
    <dbReference type="NCBI Taxonomy" id="1408429"/>
    <lineage>
        <taxon>Bacteria</taxon>
        <taxon>Pseudomonadati</taxon>
        <taxon>Spirochaetota</taxon>
        <taxon>Spirochaetia</taxon>
        <taxon>Spirochaetales</taxon>
        <taxon>Borreliaceae</taxon>
        <taxon>Borrelia</taxon>
    </lineage>
</organism>
<evidence type="ECO:0000256" key="6">
    <source>
        <dbReference type="ARBA" id="ARBA00023237"/>
    </source>
</evidence>